<gene>
    <name evidence="2" type="ORF">MANES_01G255500</name>
</gene>
<name>A0A2C9WPH5_MANES</name>
<evidence type="ECO:0000313" key="2">
    <source>
        <dbReference type="EMBL" id="OAY62272.1"/>
    </source>
</evidence>
<keyword evidence="1" id="KW-0812">Transmembrane</keyword>
<feature type="transmembrane region" description="Helical" evidence="1">
    <location>
        <begin position="37"/>
        <end position="57"/>
    </location>
</feature>
<protein>
    <submittedName>
        <fullName evidence="2">Uncharacterized protein</fullName>
    </submittedName>
</protein>
<dbReference type="OrthoDB" id="75833at2759"/>
<keyword evidence="1" id="KW-0472">Membrane</keyword>
<dbReference type="AlphaFoldDB" id="A0A2C9WPH5"/>
<proteinExistence type="predicted"/>
<sequence>MNDDVLFHYNNFYIFSICPIFCISLLCGKSLSWANDFATYFQEMVAAIAMTWTKVLIIEAIKVKFMGVDTSTIKFTEKGQNMVELKEFILNEPEAYEIKIRDQVFRKPGGPTLEEVIEKLQSKKETSQYVEHPKEELFSGISLHATSDTLIITLGHCTL</sequence>
<reference evidence="2" key="1">
    <citation type="submission" date="2016-02" db="EMBL/GenBank/DDBJ databases">
        <title>WGS assembly of Manihot esculenta.</title>
        <authorList>
            <person name="Bredeson J.V."/>
            <person name="Prochnik S.E."/>
            <person name="Lyons J.B."/>
            <person name="Schmutz J."/>
            <person name="Grimwood J."/>
            <person name="Vrebalov J."/>
            <person name="Bart R.S."/>
            <person name="Amuge T."/>
            <person name="Ferguson M.E."/>
            <person name="Green R."/>
            <person name="Putnam N."/>
            <person name="Stites J."/>
            <person name="Rounsley S."/>
            <person name="Rokhsar D.S."/>
        </authorList>
    </citation>
    <scope>NUCLEOTIDE SEQUENCE [LARGE SCALE GENOMIC DNA]</scope>
    <source>
        <tissue evidence="2">Leaf</tissue>
    </source>
</reference>
<accession>A0A2C9WPH5</accession>
<dbReference type="PANTHER" id="PTHR36357:SF1">
    <property type="entry name" value="OS03G0148300 PROTEIN"/>
    <property type="match status" value="1"/>
</dbReference>
<feature type="transmembrane region" description="Helical" evidence="1">
    <location>
        <begin position="12"/>
        <end position="31"/>
    </location>
</feature>
<dbReference type="PANTHER" id="PTHR36357">
    <property type="entry name" value="OS03G0148300 PROTEIN"/>
    <property type="match status" value="1"/>
</dbReference>
<evidence type="ECO:0000256" key="1">
    <source>
        <dbReference type="SAM" id="Phobius"/>
    </source>
</evidence>
<dbReference type="EMBL" id="CM004387">
    <property type="protein sequence ID" value="OAY62272.1"/>
    <property type="molecule type" value="Genomic_DNA"/>
</dbReference>
<organism evidence="2">
    <name type="scientific">Manihot esculenta</name>
    <name type="common">Cassava</name>
    <name type="synonym">Jatropha manihot</name>
    <dbReference type="NCBI Taxonomy" id="3983"/>
    <lineage>
        <taxon>Eukaryota</taxon>
        <taxon>Viridiplantae</taxon>
        <taxon>Streptophyta</taxon>
        <taxon>Embryophyta</taxon>
        <taxon>Tracheophyta</taxon>
        <taxon>Spermatophyta</taxon>
        <taxon>Magnoliopsida</taxon>
        <taxon>eudicotyledons</taxon>
        <taxon>Gunneridae</taxon>
        <taxon>Pentapetalae</taxon>
        <taxon>rosids</taxon>
        <taxon>fabids</taxon>
        <taxon>Malpighiales</taxon>
        <taxon>Euphorbiaceae</taxon>
        <taxon>Crotonoideae</taxon>
        <taxon>Manihoteae</taxon>
        <taxon>Manihot</taxon>
    </lineage>
</organism>
<keyword evidence="1" id="KW-1133">Transmembrane helix</keyword>
<dbReference type="STRING" id="3983.A0A2C9WPH5"/>
<dbReference type="Gene3D" id="3.30.70.260">
    <property type="match status" value="1"/>
</dbReference>